<evidence type="ECO:0000313" key="1">
    <source>
        <dbReference type="EMBL" id="RZT96266.1"/>
    </source>
</evidence>
<gene>
    <name evidence="1" type="ORF">EV201_0902</name>
</gene>
<comment type="caution">
    <text evidence="1">The sequence shown here is derived from an EMBL/GenBank/DDBJ whole genome shotgun (WGS) entry which is preliminary data.</text>
</comment>
<dbReference type="EMBL" id="SHKN01000001">
    <property type="protein sequence ID" value="RZT96266.1"/>
    <property type="molecule type" value="Genomic_DNA"/>
</dbReference>
<dbReference type="Proteomes" id="UP000293562">
    <property type="component" value="Unassembled WGS sequence"/>
</dbReference>
<reference evidence="1 2" key="1">
    <citation type="submission" date="2019-02" db="EMBL/GenBank/DDBJ databases">
        <title>Genomic Encyclopedia of Type Strains, Phase IV (KMG-IV): sequencing the most valuable type-strain genomes for metagenomic binning, comparative biology and taxonomic classification.</title>
        <authorList>
            <person name="Goeker M."/>
        </authorList>
    </citation>
    <scope>NUCLEOTIDE SEQUENCE [LARGE SCALE GENOMIC DNA]</scope>
    <source>
        <strain evidence="1 2">DSM 28825</strain>
    </source>
</reference>
<keyword evidence="2" id="KW-1185">Reference proteome</keyword>
<proteinExistence type="predicted"/>
<protein>
    <submittedName>
        <fullName evidence="1">Uncharacterized protein</fullName>
    </submittedName>
</protein>
<sequence length="60" mass="7096">MPYNFFVVIDMFYRDSILNTNALSVLCCRFELKPLKIRDIKKNRLMNRDLKKEGGQVTKA</sequence>
<accession>A0A4Q7VJA0</accession>
<organism evidence="1 2">
    <name type="scientific">Ancylomarina subtilis</name>
    <dbReference type="NCBI Taxonomy" id="1639035"/>
    <lineage>
        <taxon>Bacteria</taxon>
        <taxon>Pseudomonadati</taxon>
        <taxon>Bacteroidota</taxon>
        <taxon>Bacteroidia</taxon>
        <taxon>Marinilabiliales</taxon>
        <taxon>Marinifilaceae</taxon>
        <taxon>Ancylomarina</taxon>
    </lineage>
</organism>
<name>A0A4Q7VJA0_9BACT</name>
<dbReference type="AlphaFoldDB" id="A0A4Q7VJA0"/>
<evidence type="ECO:0000313" key="2">
    <source>
        <dbReference type="Proteomes" id="UP000293562"/>
    </source>
</evidence>